<feature type="compositionally biased region" description="Basic residues" evidence="1">
    <location>
        <begin position="99"/>
        <end position="110"/>
    </location>
</feature>
<keyword evidence="2" id="KW-0472">Membrane</keyword>
<dbReference type="Pfam" id="PF13202">
    <property type="entry name" value="EF-hand_5"/>
    <property type="match status" value="4"/>
</dbReference>
<dbReference type="InterPro" id="IPR002048">
    <property type="entry name" value="EF_hand_dom"/>
</dbReference>
<evidence type="ECO:0000259" key="3">
    <source>
        <dbReference type="Pfam" id="PF13202"/>
    </source>
</evidence>
<dbReference type="Proteomes" id="UP001597101">
    <property type="component" value="Unassembled WGS sequence"/>
</dbReference>
<feature type="transmembrane region" description="Helical" evidence="2">
    <location>
        <begin position="58"/>
        <end position="79"/>
    </location>
</feature>
<keyword evidence="2" id="KW-0812">Transmembrane</keyword>
<comment type="caution">
    <text evidence="4">The sequence shown here is derived from an EMBL/GenBank/DDBJ whole genome shotgun (WGS) entry which is preliminary data.</text>
</comment>
<evidence type="ECO:0000313" key="4">
    <source>
        <dbReference type="EMBL" id="MFD0915792.1"/>
    </source>
</evidence>
<name>A0ABW3FHD5_9HYPH</name>
<reference evidence="5" key="1">
    <citation type="journal article" date="2019" name="Int. J. Syst. Evol. Microbiol.">
        <title>The Global Catalogue of Microorganisms (GCM) 10K type strain sequencing project: providing services to taxonomists for standard genome sequencing and annotation.</title>
        <authorList>
            <consortium name="The Broad Institute Genomics Platform"/>
            <consortium name="The Broad Institute Genome Sequencing Center for Infectious Disease"/>
            <person name="Wu L."/>
            <person name="Ma J."/>
        </authorList>
    </citation>
    <scope>NUCLEOTIDE SEQUENCE [LARGE SCALE GENOMIC DNA]</scope>
    <source>
        <strain evidence="5">CCUG 60023</strain>
    </source>
</reference>
<feature type="domain" description="EF-hand" evidence="3">
    <location>
        <begin position="200"/>
        <end position="213"/>
    </location>
</feature>
<proteinExistence type="predicted"/>
<feature type="domain" description="EF-hand" evidence="3">
    <location>
        <begin position="118"/>
        <end position="135"/>
    </location>
</feature>
<evidence type="ECO:0000256" key="2">
    <source>
        <dbReference type="SAM" id="Phobius"/>
    </source>
</evidence>
<dbReference type="Gene3D" id="1.10.238.10">
    <property type="entry name" value="EF-hand"/>
    <property type="match status" value="2"/>
</dbReference>
<dbReference type="InterPro" id="IPR011992">
    <property type="entry name" value="EF-hand-dom_pair"/>
</dbReference>
<feature type="transmembrane region" description="Helical" evidence="2">
    <location>
        <begin position="28"/>
        <end position="46"/>
    </location>
</feature>
<feature type="region of interest" description="Disordered" evidence="1">
    <location>
        <begin position="81"/>
        <end position="114"/>
    </location>
</feature>
<feature type="domain" description="EF-hand" evidence="3">
    <location>
        <begin position="145"/>
        <end position="162"/>
    </location>
</feature>
<accession>A0ABW3FHD5</accession>
<dbReference type="SUPFAM" id="SSF47473">
    <property type="entry name" value="EF-hand"/>
    <property type="match status" value="1"/>
</dbReference>
<feature type="region of interest" description="Disordered" evidence="1">
    <location>
        <begin position="200"/>
        <end position="230"/>
    </location>
</feature>
<dbReference type="RefSeq" id="WP_377211638.1">
    <property type="nucleotide sequence ID" value="NZ_JBHTJV010000003.1"/>
</dbReference>
<keyword evidence="2" id="KW-1133">Transmembrane helix</keyword>
<feature type="domain" description="EF-hand" evidence="3">
    <location>
        <begin position="174"/>
        <end position="190"/>
    </location>
</feature>
<keyword evidence="5" id="KW-1185">Reference proteome</keyword>
<dbReference type="EMBL" id="JBHTJV010000003">
    <property type="protein sequence ID" value="MFD0915792.1"/>
    <property type="molecule type" value="Genomic_DNA"/>
</dbReference>
<protein>
    <submittedName>
        <fullName evidence="4">EF-hand domain-containing protein</fullName>
    </submittedName>
</protein>
<sequence length="230" mass="24970">MAALYLSQIVSSGPVETTGDKLPLQRQTFPALGVYIGGTGMILTNLKMETIMVNITKTSVAALTLGALLIGSTGAIAIAQSSNNEGPRAEHASWSGKKDRGHRRHHRGGKRGGGMMQMLRAADANNDGDITKEEIDTYRAAQVAAADANKDGNISLGEFETIWMDMTKQRMVRAFQRLDADGDGSVTQAERDAPVERMVRRMDRNGDGVINREDRRGRGGERGNRDQRGD</sequence>
<evidence type="ECO:0000256" key="1">
    <source>
        <dbReference type="SAM" id="MobiDB-lite"/>
    </source>
</evidence>
<gene>
    <name evidence="4" type="ORF">ACFQ14_05170</name>
</gene>
<organism evidence="4 5">
    <name type="scientific">Pseudahrensia aquimaris</name>
    <dbReference type="NCBI Taxonomy" id="744461"/>
    <lineage>
        <taxon>Bacteria</taxon>
        <taxon>Pseudomonadati</taxon>
        <taxon>Pseudomonadota</taxon>
        <taxon>Alphaproteobacteria</taxon>
        <taxon>Hyphomicrobiales</taxon>
        <taxon>Ahrensiaceae</taxon>
        <taxon>Pseudahrensia</taxon>
    </lineage>
</organism>
<evidence type="ECO:0000313" key="5">
    <source>
        <dbReference type="Proteomes" id="UP001597101"/>
    </source>
</evidence>